<reference evidence="5" key="1">
    <citation type="journal article" date="2020" name="Genome Biol.">
        <title>Gamete binning: chromosome-level and haplotype-resolved genome assembly enabled by high-throughput single-cell sequencing of gamete genomes.</title>
        <authorList>
            <person name="Campoy J.A."/>
            <person name="Sun H."/>
            <person name="Goel M."/>
            <person name="Jiao W.-B."/>
            <person name="Folz-Donahue K."/>
            <person name="Wang N."/>
            <person name="Rubio M."/>
            <person name="Liu C."/>
            <person name="Kukat C."/>
            <person name="Ruiz D."/>
            <person name="Huettel B."/>
            <person name="Schneeberger K."/>
        </authorList>
    </citation>
    <scope>NUCLEOTIDE SEQUENCE [LARGE SCALE GENOMIC DNA]</scope>
    <source>
        <strain evidence="5">cv. Rojo Pasion</strain>
    </source>
</reference>
<gene>
    <name evidence="4" type="ORF">ORAREDHAP_LOCUS19614</name>
</gene>
<evidence type="ECO:0000256" key="2">
    <source>
        <dbReference type="ARBA" id="ARBA00022679"/>
    </source>
</evidence>
<dbReference type="AlphaFoldDB" id="A0A6J5WUU4"/>
<organism evidence="4 5">
    <name type="scientific">Prunus armeniaca</name>
    <name type="common">Apricot</name>
    <name type="synonym">Armeniaca vulgaris</name>
    <dbReference type="NCBI Taxonomy" id="36596"/>
    <lineage>
        <taxon>Eukaryota</taxon>
        <taxon>Viridiplantae</taxon>
        <taxon>Streptophyta</taxon>
        <taxon>Embryophyta</taxon>
        <taxon>Tracheophyta</taxon>
        <taxon>Spermatophyta</taxon>
        <taxon>Magnoliopsida</taxon>
        <taxon>eudicotyledons</taxon>
        <taxon>Gunneridae</taxon>
        <taxon>Pentapetalae</taxon>
        <taxon>rosids</taxon>
        <taxon>fabids</taxon>
        <taxon>Rosales</taxon>
        <taxon>Rosaceae</taxon>
        <taxon>Amygdaloideae</taxon>
        <taxon>Amygdaleae</taxon>
        <taxon>Prunus</taxon>
    </lineage>
</organism>
<comment type="similarity">
    <text evidence="1">Belongs to the plant acyltransferase family.</text>
</comment>
<evidence type="ECO:0000256" key="3">
    <source>
        <dbReference type="ARBA" id="ARBA00023315"/>
    </source>
</evidence>
<keyword evidence="2" id="KW-0808">Transferase</keyword>
<dbReference type="PANTHER" id="PTHR31642:SF11">
    <property type="entry name" value="SHIKIMATE O-HYDROXYCINNAMOYLTRANSFERASE"/>
    <property type="match status" value="1"/>
</dbReference>
<dbReference type="Pfam" id="PF02458">
    <property type="entry name" value="Transferase"/>
    <property type="match status" value="1"/>
</dbReference>
<dbReference type="Proteomes" id="UP000507245">
    <property type="component" value="Unassembled WGS sequence"/>
</dbReference>
<accession>A0A6J5WUU4</accession>
<evidence type="ECO:0000313" key="5">
    <source>
        <dbReference type="Proteomes" id="UP000507245"/>
    </source>
</evidence>
<dbReference type="InterPro" id="IPR050317">
    <property type="entry name" value="Plant_Fungal_Acyltransferase"/>
</dbReference>
<evidence type="ECO:0000256" key="1">
    <source>
        <dbReference type="ARBA" id="ARBA00009861"/>
    </source>
</evidence>
<dbReference type="PANTHER" id="PTHR31642">
    <property type="entry name" value="TRICHOTHECENE 3-O-ACETYLTRANSFERASE"/>
    <property type="match status" value="1"/>
</dbReference>
<sequence length="194" mass="21812">MGKKVTVSIRDSSMVKPAEESTPQGSLWLSNLDLVFPPFHFYRPSYGHEHNFFHLEALKQALIKALVPFYPMAGRLKLNVQDGRLEVDCNAEGVLFVVAESFSSVDDFGYFAPSPNFLPLIPPIDYAAAYPHVPFWCYSIARGDLSNIKPPFMDRTLVGARESPQPEFPHTEYHPFKEMKSASRGWGGFRVGEG</sequence>
<dbReference type="GO" id="GO:0016747">
    <property type="term" value="F:acyltransferase activity, transferring groups other than amino-acyl groups"/>
    <property type="evidence" value="ECO:0007669"/>
    <property type="project" value="TreeGrafter"/>
</dbReference>
<evidence type="ECO:0000313" key="4">
    <source>
        <dbReference type="EMBL" id="CAB4303442.1"/>
    </source>
</evidence>
<dbReference type="EMBL" id="CAEKKB010000003">
    <property type="protein sequence ID" value="CAB4303442.1"/>
    <property type="molecule type" value="Genomic_DNA"/>
</dbReference>
<proteinExistence type="inferred from homology"/>
<name>A0A6J5WUU4_PRUAR</name>
<dbReference type="InterPro" id="IPR023213">
    <property type="entry name" value="CAT-like_dom_sf"/>
</dbReference>
<protein>
    <submittedName>
        <fullName evidence="4">Uncharacterized protein</fullName>
    </submittedName>
</protein>
<dbReference type="OrthoDB" id="1918817at2759"/>
<dbReference type="Gene3D" id="3.30.559.10">
    <property type="entry name" value="Chloramphenicol acetyltransferase-like domain"/>
    <property type="match status" value="1"/>
</dbReference>
<keyword evidence="5" id="KW-1185">Reference proteome</keyword>
<keyword evidence="3" id="KW-0012">Acyltransferase</keyword>